<dbReference type="InterPro" id="IPR058031">
    <property type="entry name" value="AAA_lid_NorR"/>
</dbReference>
<dbReference type="CDD" id="cd00130">
    <property type="entry name" value="PAS"/>
    <property type="match status" value="2"/>
</dbReference>
<dbReference type="Gene3D" id="3.40.50.720">
    <property type="entry name" value="NAD(P)-binding Rossmann-like Domain"/>
    <property type="match status" value="1"/>
</dbReference>
<dbReference type="GO" id="GO:0006355">
    <property type="term" value="P:regulation of DNA-templated transcription"/>
    <property type="evidence" value="ECO:0007669"/>
    <property type="project" value="InterPro"/>
</dbReference>
<dbReference type="PANTHER" id="PTHR32071:SF121">
    <property type="entry name" value="SIGMA L-DEPENDENT TRANSCRIPTIONAL REGULATOR YQIR-RELATED"/>
    <property type="match status" value="1"/>
</dbReference>
<dbReference type="Pfam" id="PF00989">
    <property type="entry name" value="PAS"/>
    <property type="match status" value="2"/>
</dbReference>
<evidence type="ECO:0000256" key="2">
    <source>
        <dbReference type="ARBA" id="ARBA00022840"/>
    </source>
</evidence>
<keyword evidence="4" id="KW-0804">Transcription</keyword>
<dbReference type="PROSITE" id="PS50112">
    <property type="entry name" value="PAS"/>
    <property type="match status" value="2"/>
</dbReference>
<name>A0A024P691_9BACI</name>
<dbReference type="InterPro" id="IPR027417">
    <property type="entry name" value="P-loop_NTPase"/>
</dbReference>
<feature type="domain" description="PAS" evidence="6">
    <location>
        <begin position="146"/>
        <end position="216"/>
    </location>
</feature>
<dbReference type="PANTHER" id="PTHR32071">
    <property type="entry name" value="TRANSCRIPTIONAL REGULATORY PROTEIN"/>
    <property type="match status" value="1"/>
</dbReference>
<dbReference type="Pfam" id="PF25601">
    <property type="entry name" value="AAA_lid_14"/>
    <property type="match status" value="1"/>
</dbReference>
<evidence type="ECO:0000313" key="7">
    <source>
        <dbReference type="EMBL" id="CDQ24283.1"/>
    </source>
</evidence>
<organism evidence="7 8">
    <name type="scientific">Halobacillus karajensis</name>
    <dbReference type="NCBI Taxonomy" id="195088"/>
    <lineage>
        <taxon>Bacteria</taxon>
        <taxon>Bacillati</taxon>
        <taxon>Bacillota</taxon>
        <taxon>Bacilli</taxon>
        <taxon>Bacillales</taxon>
        <taxon>Bacillaceae</taxon>
        <taxon>Halobacillus</taxon>
    </lineage>
</organism>
<dbReference type="FunFam" id="3.40.50.300:FF:000006">
    <property type="entry name" value="DNA-binding transcriptional regulator NtrC"/>
    <property type="match status" value="1"/>
</dbReference>
<dbReference type="CDD" id="cd00009">
    <property type="entry name" value="AAA"/>
    <property type="match status" value="1"/>
</dbReference>
<reference evidence="8" key="1">
    <citation type="submission" date="2014-03" db="EMBL/GenBank/DDBJ databases">
        <authorList>
            <person name="Urmite Genomes U."/>
        </authorList>
    </citation>
    <scope>NUCLEOTIDE SEQUENCE [LARGE SCALE GENOMIC DNA]</scope>
    <source>
        <strain evidence="8">HD-03</strain>
    </source>
</reference>
<evidence type="ECO:0000256" key="4">
    <source>
        <dbReference type="ARBA" id="ARBA00023163"/>
    </source>
</evidence>
<feature type="domain" description="PAS" evidence="6">
    <location>
        <begin position="265"/>
        <end position="336"/>
    </location>
</feature>
<dbReference type="EMBL" id="CCDI010000003">
    <property type="protein sequence ID" value="CDQ24283.1"/>
    <property type="molecule type" value="Genomic_DNA"/>
</dbReference>
<dbReference type="SMART" id="SM00091">
    <property type="entry name" value="PAS"/>
    <property type="match status" value="2"/>
</dbReference>
<dbReference type="SUPFAM" id="SSF46689">
    <property type="entry name" value="Homeodomain-like"/>
    <property type="match status" value="1"/>
</dbReference>
<dbReference type="InterPro" id="IPR009057">
    <property type="entry name" value="Homeodomain-like_sf"/>
</dbReference>
<dbReference type="Gene3D" id="1.10.8.60">
    <property type="match status" value="1"/>
</dbReference>
<comment type="caution">
    <text evidence="7">The sequence shown here is derived from an EMBL/GenBank/DDBJ whole genome shotgun (WGS) entry which is preliminary data.</text>
</comment>
<dbReference type="SUPFAM" id="SSF55785">
    <property type="entry name" value="PYP-like sensor domain (PAS domain)"/>
    <property type="match status" value="2"/>
</dbReference>
<feature type="domain" description="Sigma-54 factor interaction" evidence="5">
    <location>
        <begin position="399"/>
        <end position="629"/>
    </location>
</feature>
<dbReference type="InterPro" id="IPR036291">
    <property type="entry name" value="NAD(P)-bd_dom_sf"/>
</dbReference>
<keyword evidence="2" id="KW-0067">ATP-binding</keyword>
<dbReference type="PROSITE" id="PS00688">
    <property type="entry name" value="SIGMA54_INTERACT_3"/>
    <property type="match status" value="1"/>
</dbReference>
<evidence type="ECO:0000259" key="6">
    <source>
        <dbReference type="PROSITE" id="PS50112"/>
    </source>
</evidence>
<dbReference type="AlphaFoldDB" id="A0A024P691"/>
<dbReference type="InterPro" id="IPR000014">
    <property type="entry name" value="PAS"/>
</dbReference>
<keyword evidence="1" id="KW-0547">Nucleotide-binding</keyword>
<gene>
    <name evidence="7" type="primary">rocR_2</name>
    <name evidence="7" type="ORF">BN983_02555</name>
</gene>
<keyword evidence="8" id="KW-1185">Reference proteome</keyword>
<evidence type="ECO:0000256" key="1">
    <source>
        <dbReference type="ARBA" id="ARBA00022741"/>
    </source>
</evidence>
<dbReference type="Proteomes" id="UP000028868">
    <property type="component" value="Unassembled WGS sequence"/>
</dbReference>
<dbReference type="SMART" id="SM00382">
    <property type="entry name" value="AAA"/>
    <property type="match status" value="1"/>
</dbReference>
<dbReference type="InterPro" id="IPR002197">
    <property type="entry name" value="HTH_Fis"/>
</dbReference>
<proteinExistence type="predicted"/>
<dbReference type="Pfam" id="PF02954">
    <property type="entry name" value="HTH_8"/>
    <property type="match status" value="1"/>
</dbReference>
<evidence type="ECO:0000259" key="5">
    <source>
        <dbReference type="PROSITE" id="PS50045"/>
    </source>
</evidence>
<dbReference type="PRINTS" id="PR01590">
    <property type="entry name" value="HTHFIS"/>
</dbReference>
<evidence type="ECO:0000313" key="8">
    <source>
        <dbReference type="Proteomes" id="UP000028868"/>
    </source>
</evidence>
<keyword evidence="3" id="KW-0805">Transcription regulation</keyword>
<dbReference type="Gene3D" id="1.10.10.60">
    <property type="entry name" value="Homeodomain-like"/>
    <property type="match status" value="1"/>
</dbReference>
<dbReference type="InterPro" id="IPR025662">
    <property type="entry name" value="Sigma_54_int_dom_ATP-bd_1"/>
</dbReference>
<reference evidence="7 8" key="2">
    <citation type="submission" date="2014-05" db="EMBL/GenBank/DDBJ databases">
        <title>Draft genome sequence of Halobacillus karajensis HK-03.</title>
        <authorList>
            <person name="Khelaifia S."/>
            <person name="Croce O."/>
            <person name="Lagier J.C."/>
            <person name="Raoult D."/>
        </authorList>
    </citation>
    <scope>NUCLEOTIDE SEQUENCE [LARGE SCALE GENOMIC DNA]</scope>
    <source>
        <strain evidence="7 8">HD-03</strain>
    </source>
</reference>
<dbReference type="InterPro" id="IPR002078">
    <property type="entry name" value="Sigma_54_int"/>
</dbReference>
<dbReference type="InterPro" id="IPR025944">
    <property type="entry name" value="Sigma_54_int_dom_CS"/>
</dbReference>
<dbReference type="Gene3D" id="3.30.450.20">
    <property type="entry name" value="PAS domain"/>
    <property type="match status" value="2"/>
</dbReference>
<sequence length="722" mass="80969">MAELVGTIDLLAKTCRLGYDEFTQKVAGCGEMKRVLIVGAGKGGTALLKLLNQMERMFVVAVTDINSKAPGLSLARSYGIATDQKWEDWIHKDIDIVIEATGEEKVFNQIREVRERSTVVIPGSVAYVTAELLEDKESLVQRLKQQTENQHLILNSIHDGMIVIDEFGKVSFINRSAERIIGKERASMVGSPINEIIPDSRLPQVVASRKEEVNQKLTLDNGKKVVTTRIPMIGGDHKIIGAFAVFKDITEVVNLAEEITDLKEVKTMLEAIIHSSDEAITVVDENGSGLMINPAYTRITGLTEEEIVGKPATVDISEGESMHMKVLRTRRAVRGVRMKVGPSKKDVLVNVAPVIVDGKLKGSVGVLHDVSEIQALTSELKRARQIIRSLEAKYTFDDIIGDSQEMTLALEQAKVGARTPASVLLRGESGTGKELFAHAIHNESKRRHNKFIRVNCAAIAESLLESELFGYEDGAFSGAKRGGKKGLFEEANHGSIFLDEIGELTLPMQAKLLRVLQENEIIRVGGTKPIHVDVRVIAATNVNLEKAIMSKDFREDLYYRLNRLPIYIPPLRERKEDVELLTDHLIQKLNEDYGRHVTSVDEEAFRILKEYDWPGNVRELENIIGRAMIYMENMEDTIRSEHLPRLRKASQEKDKQQGEAPWLGETLQQAVDEYEKNLLADAYRTHEFNKTKTAKALGISIRNLYYKLDKYKLDKDSMQDYS</sequence>
<dbReference type="InterPro" id="IPR013767">
    <property type="entry name" value="PAS_fold"/>
</dbReference>
<accession>A0A024P691</accession>
<dbReference type="GO" id="GO:0043565">
    <property type="term" value="F:sequence-specific DNA binding"/>
    <property type="evidence" value="ECO:0007669"/>
    <property type="project" value="InterPro"/>
</dbReference>
<dbReference type="GO" id="GO:0005524">
    <property type="term" value="F:ATP binding"/>
    <property type="evidence" value="ECO:0007669"/>
    <property type="project" value="UniProtKB-KW"/>
</dbReference>
<dbReference type="InterPro" id="IPR003593">
    <property type="entry name" value="AAA+_ATPase"/>
</dbReference>
<evidence type="ECO:0000256" key="3">
    <source>
        <dbReference type="ARBA" id="ARBA00023015"/>
    </source>
</evidence>
<dbReference type="SUPFAM" id="SSF51735">
    <property type="entry name" value="NAD(P)-binding Rossmann-fold domains"/>
    <property type="match status" value="1"/>
</dbReference>
<dbReference type="InterPro" id="IPR035965">
    <property type="entry name" value="PAS-like_dom_sf"/>
</dbReference>
<dbReference type="PROSITE" id="PS00675">
    <property type="entry name" value="SIGMA54_INTERACT_1"/>
    <property type="match status" value="1"/>
</dbReference>
<dbReference type="SUPFAM" id="SSF52540">
    <property type="entry name" value="P-loop containing nucleoside triphosphate hydrolases"/>
    <property type="match status" value="1"/>
</dbReference>
<dbReference type="Gene3D" id="3.40.50.300">
    <property type="entry name" value="P-loop containing nucleotide triphosphate hydrolases"/>
    <property type="match status" value="1"/>
</dbReference>
<dbReference type="NCBIfam" id="TIGR00229">
    <property type="entry name" value="sensory_box"/>
    <property type="match status" value="2"/>
</dbReference>
<dbReference type="Pfam" id="PF00158">
    <property type="entry name" value="Sigma54_activat"/>
    <property type="match status" value="1"/>
</dbReference>
<dbReference type="PROSITE" id="PS50045">
    <property type="entry name" value="SIGMA54_INTERACT_4"/>
    <property type="match status" value="1"/>
</dbReference>
<protein>
    <submittedName>
        <fullName evidence="7">Arginine utilization regulatory protein RocR</fullName>
    </submittedName>
</protein>